<dbReference type="EMBL" id="JACOYY010000080">
    <property type="protein sequence ID" value="MBI2052592.1"/>
    <property type="molecule type" value="Genomic_DNA"/>
</dbReference>
<dbReference type="EMBL" id="JACPHQ010000002">
    <property type="protein sequence ID" value="MBI2465641.1"/>
    <property type="molecule type" value="Genomic_DNA"/>
</dbReference>
<evidence type="ECO:0000313" key="3">
    <source>
        <dbReference type="Proteomes" id="UP000709672"/>
    </source>
</evidence>
<protein>
    <submittedName>
        <fullName evidence="2">Uncharacterized protein</fullName>
    </submittedName>
</protein>
<comment type="caution">
    <text evidence="2">The sequence shown here is derived from an EMBL/GenBank/DDBJ whole genome shotgun (WGS) entry which is preliminary data.</text>
</comment>
<organism evidence="2 3">
    <name type="scientific">Candidatus Sungiibacteriota bacterium</name>
    <dbReference type="NCBI Taxonomy" id="2750080"/>
    <lineage>
        <taxon>Bacteria</taxon>
        <taxon>Candidatus Sungiibacteriota</taxon>
    </lineage>
</organism>
<accession>A0A931YD15</accession>
<reference evidence="2" key="1">
    <citation type="submission" date="2020-07" db="EMBL/GenBank/DDBJ databases">
        <title>Huge and variable diversity of episymbiotic CPR bacteria and DPANN archaea in groundwater ecosystems.</title>
        <authorList>
            <person name="He C.Y."/>
            <person name="Keren R."/>
            <person name="Whittaker M."/>
            <person name="Farag I.F."/>
            <person name="Doudna J."/>
            <person name="Cate J.H.D."/>
            <person name="Banfield J.F."/>
        </authorList>
    </citation>
    <scope>NUCLEOTIDE SEQUENCE</scope>
    <source>
        <strain evidence="1">NC_groundwater_191_Ag_S-0.1um_45_8</strain>
        <strain evidence="2">NC_groundwater_418_Ag_B-0.1um_45_10</strain>
    </source>
</reference>
<sequence length="70" mass="8066">MSMASILVKDKKASDFILVPRREYEKLLDLRKTLKSKLGEIKDTNSAVKNYLQEKKQKKLKVLKSLADLS</sequence>
<dbReference type="Proteomes" id="UP000709672">
    <property type="component" value="Unassembled WGS sequence"/>
</dbReference>
<evidence type="ECO:0000313" key="2">
    <source>
        <dbReference type="EMBL" id="MBI2465641.1"/>
    </source>
</evidence>
<gene>
    <name evidence="1" type="ORF">HYT38_02900</name>
    <name evidence="2" type="ORF">HYV66_00175</name>
</gene>
<dbReference type="AlphaFoldDB" id="A0A931YD15"/>
<dbReference type="Proteomes" id="UP000786662">
    <property type="component" value="Unassembled WGS sequence"/>
</dbReference>
<proteinExistence type="predicted"/>
<evidence type="ECO:0000313" key="1">
    <source>
        <dbReference type="EMBL" id="MBI2052592.1"/>
    </source>
</evidence>
<name>A0A931YD15_9BACT</name>